<accession>A0A832A354</accession>
<organism evidence="9">
    <name type="scientific">Desulfacinum infernum</name>
    <dbReference type="NCBI Taxonomy" id="35837"/>
    <lineage>
        <taxon>Bacteria</taxon>
        <taxon>Pseudomonadati</taxon>
        <taxon>Thermodesulfobacteriota</taxon>
        <taxon>Syntrophobacteria</taxon>
        <taxon>Syntrophobacterales</taxon>
        <taxon>Syntrophobacteraceae</taxon>
        <taxon>Desulfacinum</taxon>
    </lineage>
</organism>
<keyword evidence="1" id="KW-0547">Nucleotide-binding</keyword>
<dbReference type="InterPro" id="IPR001789">
    <property type="entry name" value="Sig_transdc_resp-reg_receiver"/>
</dbReference>
<dbReference type="Pfam" id="PF02954">
    <property type="entry name" value="HTH_8"/>
    <property type="match status" value="1"/>
</dbReference>
<dbReference type="SUPFAM" id="SSF52172">
    <property type="entry name" value="CheY-like"/>
    <property type="match status" value="1"/>
</dbReference>
<dbReference type="InterPro" id="IPR009057">
    <property type="entry name" value="Homeodomain-like_sf"/>
</dbReference>
<dbReference type="SUPFAM" id="SSF52540">
    <property type="entry name" value="P-loop containing nucleoside triphosphate hydrolases"/>
    <property type="match status" value="1"/>
</dbReference>
<feature type="region of interest" description="Disordered" evidence="6">
    <location>
        <begin position="398"/>
        <end position="419"/>
    </location>
</feature>
<dbReference type="AlphaFoldDB" id="A0A832A354"/>
<dbReference type="PROSITE" id="PS50045">
    <property type="entry name" value="SIGMA54_INTERACT_4"/>
    <property type="match status" value="1"/>
</dbReference>
<dbReference type="CDD" id="cd00009">
    <property type="entry name" value="AAA"/>
    <property type="match status" value="1"/>
</dbReference>
<evidence type="ECO:0000256" key="6">
    <source>
        <dbReference type="SAM" id="MobiDB-lite"/>
    </source>
</evidence>
<keyword evidence="2" id="KW-0067">ATP-binding</keyword>
<dbReference type="InterPro" id="IPR025944">
    <property type="entry name" value="Sigma_54_int_dom_CS"/>
</dbReference>
<gene>
    <name evidence="9" type="ORF">ENS06_13595</name>
</gene>
<evidence type="ECO:0000256" key="4">
    <source>
        <dbReference type="ARBA" id="ARBA00023163"/>
    </source>
</evidence>
<dbReference type="Gene3D" id="3.40.50.2300">
    <property type="match status" value="1"/>
</dbReference>
<evidence type="ECO:0000259" key="8">
    <source>
        <dbReference type="PROSITE" id="PS50110"/>
    </source>
</evidence>
<dbReference type="Pfam" id="PF00072">
    <property type="entry name" value="Response_reg"/>
    <property type="match status" value="1"/>
</dbReference>
<comment type="caution">
    <text evidence="9">The sequence shown here is derived from an EMBL/GenBank/DDBJ whole genome shotgun (WGS) entry which is preliminary data.</text>
</comment>
<dbReference type="Gene3D" id="3.40.50.300">
    <property type="entry name" value="P-loop containing nucleotide triphosphate hydrolases"/>
    <property type="match status" value="1"/>
</dbReference>
<dbReference type="FunFam" id="3.40.50.300:FF:000006">
    <property type="entry name" value="DNA-binding transcriptional regulator NtrC"/>
    <property type="match status" value="1"/>
</dbReference>
<dbReference type="SUPFAM" id="SSF46689">
    <property type="entry name" value="Homeodomain-like"/>
    <property type="match status" value="1"/>
</dbReference>
<dbReference type="GO" id="GO:0005524">
    <property type="term" value="F:ATP binding"/>
    <property type="evidence" value="ECO:0007669"/>
    <property type="project" value="UniProtKB-KW"/>
</dbReference>
<dbReference type="PROSITE" id="PS00675">
    <property type="entry name" value="SIGMA54_INTERACT_1"/>
    <property type="match status" value="1"/>
</dbReference>
<dbReference type="Pfam" id="PF25601">
    <property type="entry name" value="AAA_lid_14"/>
    <property type="match status" value="1"/>
</dbReference>
<dbReference type="SMART" id="SM00448">
    <property type="entry name" value="REC"/>
    <property type="match status" value="1"/>
</dbReference>
<dbReference type="GO" id="GO:0006355">
    <property type="term" value="P:regulation of DNA-templated transcription"/>
    <property type="evidence" value="ECO:0007669"/>
    <property type="project" value="InterPro"/>
</dbReference>
<feature type="domain" description="Sigma-54 factor interaction" evidence="7">
    <location>
        <begin position="137"/>
        <end position="366"/>
    </location>
</feature>
<dbReference type="PROSITE" id="PS50110">
    <property type="entry name" value="RESPONSE_REGULATORY"/>
    <property type="match status" value="1"/>
</dbReference>
<reference evidence="9" key="1">
    <citation type="journal article" date="2020" name="mSystems">
        <title>Genome- and Community-Level Interaction Insights into Carbon Utilization and Element Cycling Functions of Hydrothermarchaeota in Hydrothermal Sediment.</title>
        <authorList>
            <person name="Zhou Z."/>
            <person name="Liu Y."/>
            <person name="Xu W."/>
            <person name="Pan J."/>
            <person name="Luo Z.H."/>
            <person name="Li M."/>
        </authorList>
    </citation>
    <scope>NUCLEOTIDE SEQUENCE [LARGE SCALE GENOMIC DNA]</scope>
    <source>
        <strain evidence="9">SpSt-456</strain>
    </source>
</reference>
<dbReference type="PANTHER" id="PTHR32071:SF113">
    <property type="entry name" value="ALGINATE BIOSYNTHESIS TRANSCRIPTIONAL REGULATORY PROTEIN ALGB"/>
    <property type="match status" value="1"/>
</dbReference>
<dbReference type="PROSITE" id="PS00688">
    <property type="entry name" value="SIGMA54_INTERACT_3"/>
    <property type="match status" value="1"/>
</dbReference>
<dbReference type="SMART" id="SM00382">
    <property type="entry name" value="AAA"/>
    <property type="match status" value="1"/>
</dbReference>
<protein>
    <submittedName>
        <fullName evidence="9">Sigma-54-dependent Fis family transcriptional regulator</fullName>
    </submittedName>
</protein>
<evidence type="ECO:0000256" key="1">
    <source>
        <dbReference type="ARBA" id="ARBA00022741"/>
    </source>
</evidence>
<feature type="modified residue" description="4-aspartylphosphate" evidence="5">
    <location>
        <position position="54"/>
    </location>
</feature>
<dbReference type="InterPro" id="IPR011006">
    <property type="entry name" value="CheY-like_superfamily"/>
</dbReference>
<dbReference type="EMBL" id="DSTK01000039">
    <property type="protein sequence ID" value="HFK98340.1"/>
    <property type="molecule type" value="Genomic_DNA"/>
</dbReference>
<dbReference type="GO" id="GO:0000160">
    <property type="term" value="P:phosphorelay signal transduction system"/>
    <property type="evidence" value="ECO:0007669"/>
    <property type="project" value="InterPro"/>
</dbReference>
<dbReference type="InterPro" id="IPR058031">
    <property type="entry name" value="AAA_lid_NorR"/>
</dbReference>
<sequence length="487" mass="52978">MTHADVLLVDDDPAVRATLAEMLRTRGLRVKEAPSLGEGLAAALREPFDLVFLDVWLPDGCGLDAIARFRESPGRPEVLIMTGVADPSGAAMALEHGAWDYLCKPLSLDDVRLAATRALNYRLSVGQPPKVFHIPGLVAGSRTMTACLEAAARAAATDIPVLIVGETGTGKELIARGIHAQSVRAGKPFVVLDCTVIPEHLVESHLFGHEKGAFTGADKKRPGVVKLADSGTLFLDEVGDLPSDVQAKLLRMLQEKTFRALGASEEDRSDFRVIAATHRDLESLVREGRFRHDLYYRLTGLVVHVPPLRCRKDDILSIVLDRLRRETEQSGRELKGLSPDFVETVLEYSWPGNVRELLHAVAHAVAVSGDSPTLFAAHLPRNVRAQVTMARVSRAQAEAGKARASMGPEKPSSEGEIPESLLDGEVFPDYKSYRQEALSRADRCYLQRLMERSGGDMAKACALSGLSRSRLYALLKESGPPSCRSAS</sequence>
<dbReference type="CDD" id="cd00156">
    <property type="entry name" value="REC"/>
    <property type="match status" value="1"/>
</dbReference>
<dbReference type="InterPro" id="IPR002197">
    <property type="entry name" value="HTH_Fis"/>
</dbReference>
<evidence type="ECO:0000256" key="5">
    <source>
        <dbReference type="PROSITE-ProRule" id="PRU00169"/>
    </source>
</evidence>
<dbReference type="InterPro" id="IPR003593">
    <property type="entry name" value="AAA+_ATPase"/>
</dbReference>
<dbReference type="Gene3D" id="1.10.8.60">
    <property type="match status" value="1"/>
</dbReference>
<dbReference type="InterPro" id="IPR027417">
    <property type="entry name" value="P-loop_NTPase"/>
</dbReference>
<keyword evidence="5" id="KW-0597">Phosphoprotein</keyword>
<evidence type="ECO:0000256" key="2">
    <source>
        <dbReference type="ARBA" id="ARBA00022840"/>
    </source>
</evidence>
<name>A0A832A354_9BACT</name>
<dbReference type="InterPro" id="IPR002078">
    <property type="entry name" value="Sigma_54_int"/>
</dbReference>
<keyword evidence="3" id="KW-0805">Transcription regulation</keyword>
<feature type="domain" description="Response regulatory" evidence="8">
    <location>
        <begin position="5"/>
        <end position="119"/>
    </location>
</feature>
<dbReference type="Pfam" id="PF00158">
    <property type="entry name" value="Sigma54_activat"/>
    <property type="match status" value="1"/>
</dbReference>
<evidence type="ECO:0000256" key="3">
    <source>
        <dbReference type="ARBA" id="ARBA00023015"/>
    </source>
</evidence>
<dbReference type="GO" id="GO:0043565">
    <property type="term" value="F:sequence-specific DNA binding"/>
    <property type="evidence" value="ECO:0007669"/>
    <property type="project" value="InterPro"/>
</dbReference>
<dbReference type="PANTHER" id="PTHR32071">
    <property type="entry name" value="TRANSCRIPTIONAL REGULATORY PROTEIN"/>
    <property type="match status" value="1"/>
</dbReference>
<dbReference type="InterPro" id="IPR025662">
    <property type="entry name" value="Sigma_54_int_dom_ATP-bd_1"/>
</dbReference>
<proteinExistence type="predicted"/>
<keyword evidence="4" id="KW-0804">Transcription</keyword>
<evidence type="ECO:0000313" key="9">
    <source>
        <dbReference type="EMBL" id="HFK98340.1"/>
    </source>
</evidence>
<evidence type="ECO:0000259" key="7">
    <source>
        <dbReference type="PROSITE" id="PS50045"/>
    </source>
</evidence>